<evidence type="ECO:0000313" key="3">
    <source>
        <dbReference type="Proteomes" id="UP000838821"/>
    </source>
</evidence>
<dbReference type="SUPFAM" id="SSF110296">
    <property type="entry name" value="Oligoxyloglucan reducing end-specific cellobiohydrolase"/>
    <property type="match status" value="1"/>
</dbReference>
<protein>
    <recommendedName>
        <fullName evidence="4">Exo-alpha-sialidase</fullName>
    </recommendedName>
</protein>
<keyword evidence="1" id="KW-0732">Signal</keyword>
<dbReference type="PROSITE" id="PS51257">
    <property type="entry name" value="PROKAR_LIPOPROTEIN"/>
    <property type="match status" value="1"/>
</dbReference>
<dbReference type="EMBL" id="CAKMMW010000047">
    <property type="protein sequence ID" value="CAH1232197.1"/>
    <property type="molecule type" value="Genomic_DNA"/>
</dbReference>
<dbReference type="RefSeq" id="WP_236293421.1">
    <property type="nucleotide sequence ID" value="NZ_CAKMMW010000047.1"/>
</dbReference>
<feature type="signal peptide" evidence="1">
    <location>
        <begin position="1"/>
        <end position="23"/>
    </location>
</feature>
<organism evidence="2 3">
    <name type="scientific">Paenibacillus allorhizoplanae</name>
    <dbReference type="NCBI Taxonomy" id="2905648"/>
    <lineage>
        <taxon>Bacteria</taxon>
        <taxon>Bacillati</taxon>
        <taxon>Bacillota</taxon>
        <taxon>Bacilli</taxon>
        <taxon>Bacillales</taxon>
        <taxon>Paenibacillaceae</taxon>
        <taxon>Paenibacillus</taxon>
    </lineage>
</organism>
<name>A0ABN8HAR6_9BACL</name>
<dbReference type="Proteomes" id="UP000838821">
    <property type="component" value="Unassembled WGS sequence"/>
</dbReference>
<evidence type="ECO:0008006" key="4">
    <source>
        <dbReference type="Google" id="ProtNLM"/>
    </source>
</evidence>
<keyword evidence="3" id="KW-1185">Reference proteome</keyword>
<evidence type="ECO:0000313" key="2">
    <source>
        <dbReference type="EMBL" id="CAH1232197.1"/>
    </source>
</evidence>
<comment type="caution">
    <text evidence="2">The sequence shown here is derived from an EMBL/GenBank/DDBJ whole genome shotgun (WGS) entry which is preliminary data.</text>
</comment>
<dbReference type="InterPro" id="IPR015943">
    <property type="entry name" value="WD40/YVTN_repeat-like_dom_sf"/>
</dbReference>
<proteinExistence type="predicted"/>
<feature type="chain" id="PRO_5045233768" description="Exo-alpha-sialidase" evidence="1">
    <location>
        <begin position="24"/>
        <end position="374"/>
    </location>
</feature>
<reference evidence="2" key="1">
    <citation type="submission" date="2022-01" db="EMBL/GenBank/DDBJ databases">
        <authorList>
            <person name="Criscuolo A."/>
        </authorList>
    </citation>
    <scope>NUCLEOTIDE SEQUENCE</scope>
    <source>
        <strain evidence="2">CIP111891</strain>
    </source>
</reference>
<sequence length="374" mass="42113">MRCITFLLIALLIMVLLAGCKDAAPIAVTDSYIPLDTSVENSTHAPSPTPVVLEGFPMPLTDGNRLFYYHEGDLTCWTVDRTIQKGLQLYRTDDRGKQWNSVPLPTLDEWEVQVSPDHIQASFHQEGNSWILLQSEPDSNGMVRKTLYRSNQSGEEWFRAADLTEMIGGEVLSMSIQMDGKGFITSSLKLAEVVPFYRTEDMGVNWKPVNLPLKKGFDSGVSYLPYIGSDGRGTVRTDYNIDGEIVTEYLETTDNGASWYQFETTSILGLEGDPDALKVIKKFLDAWQNHDSKVLATLWEGDQFINVYSWMWETDRRIYYYSVDPPSSVTDSSSLIIGARYYVTAVEGEDRTGVMAIGVRKQAGTNLWKVNFLD</sequence>
<dbReference type="Gene3D" id="2.130.10.10">
    <property type="entry name" value="YVTN repeat-like/Quinoprotein amine dehydrogenase"/>
    <property type="match status" value="1"/>
</dbReference>
<accession>A0ABN8HAR6</accession>
<evidence type="ECO:0000256" key="1">
    <source>
        <dbReference type="SAM" id="SignalP"/>
    </source>
</evidence>
<gene>
    <name evidence="2" type="ORF">PAECIP111891_06967</name>
</gene>